<accession>A0ABR3DD33</accession>
<dbReference type="Proteomes" id="UP001451303">
    <property type="component" value="Unassembled WGS sequence"/>
</dbReference>
<dbReference type="EMBL" id="JAVLET010000004">
    <property type="protein sequence ID" value="KAL0470587.1"/>
    <property type="molecule type" value="Genomic_DNA"/>
</dbReference>
<sequence length="80" mass="9449">MKEWKLKLKQSQPELFILHKREYAVGSKLWVKYGPGGRPPFATKLKHQHRQQQEEADASSEAKTVDDFFQDFEGFDRLLK</sequence>
<evidence type="ECO:0000313" key="3">
    <source>
        <dbReference type="Proteomes" id="UP001451303"/>
    </source>
</evidence>
<name>A0ABR3DD33_NEUIN</name>
<protein>
    <submittedName>
        <fullName evidence="2">Uncharacterized protein</fullName>
    </submittedName>
</protein>
<comment type="caution">
    <text evidence="2">The sequence shown here is derived from an EMBL/GenBank/DDBJ whole genome shotgun (WGS) entry which is preliminary data.</text>
</comment>
<feature type="region of interest" description="Disordered" evidence="1">
    <location>
        <begin position="41"/>
        <end position="62"/>
    </location>
</feature>
<evidence type="ECO:0000313" key="2">
    <source>
        <dbReference type="EMBL" id="KAL0470587.1"/>
    </source>
</evidence>
<organism evidence="2 3">
    <name type="scientific">Neurospora intermedia</name>
    <dbReference type="NCBI Taxonomy" id="5142"/>
    <lineage>
        <taxon>Eukaryota</taxon>
        <taxon>Fungi</taxon>
        <taxon>Dikarya</taxon>
        <taxon>Ascomycota</taxon>
        <taxon>Pezizomycotina</taxon>
        <taxon>Sordariomycetes</taxon>
        <taxon>Sordariomycetidae</taxon>
        <taxon>Sordariales</taxon>
        <taxon>Sordariaceae</taxon>
        <taxon>Neurospora</taxon>
    </lineage>
</organism>
<keyword evidence="3" id="KW-1185">Reference proteome</keyword>
<evidence type="ECO:0000256" key="1">
    <source>
        <dbReference type="SAM" id="MobiDB-lite"/>
    </source>
</evidence>
<gene>
    <name evidence="2" type="ORF">QR685DRAFT_258157</name>
</gene>
<proteinExistence type="predicted"/>
<reference evidence="2 3" key="1">
    <citation type="submission" date="2023-09" db="EMBL/GenBank/DDBJ databases">
        <title>Multi-omics analysis of a traditional fermented food reveals byproduct-associated fungal strains for waste-to-food upcycling.</title>
        <authorList>
            <consortium name="Lawrence Berkeley National Laboratory"/>
            <person name="Rekdal V.M."/>
            <person name="Villalobos-Escobedo J.M."/>
            <person name="Rodriguez-Valeron N."/>
            <person name="Garcia M.O."/>
            <person name="Vasquez D.P."/>
            <person name="Damayanti I."/>
            <person name="Sorensen P.M."/>
            <person name="Baidoo E.E."/>
            <person name="De Carvalho A.C."/>
            <person name="Riley R."/>
            <person name="Lipzen A."/>
            <person name="He G."/>
            <person name="Yan M."/>
            <person name="Haridas S."/>
            <person name="Daum C."/>
            <person name="Yoshinaga Y."/>
            <person name="Ng V."/>
            <person name="Grigoriev I.V."/>
            <person name="Munk R."/>
            <person name="Nuraida L."/>
            <person name="Wijaya C.H."/>
            <person name="Morales P.-C."/>
            <person name="Keasling J.D."/>
        </authorList>
    </citation>
    <scope>NUCLEOTIDE SEQUENCE [LARGE SCALE GENOMIC DNA]</scope>
    <source>
        <strain evidence="2 3">FGSC 2613</strain>
    </source>
</reference>